<dbReference type="AlphaFoldDB" id="A0A2U1NLH6"/>
<keyword evidence="1" id="KW-1133">Transmembrane helix</keyword>
<proteinExistence type="predicted"/>
<dbReference type="Proteomes" id="UP000245207">
    <property type="component" value="Unassembled WGS sequence"/>
</dbReference>
<organism evidence="2 3">
    <name type="scientific">Artemisia annua</name>
    <name type="common">Sweet wormwood</name>
    <dbReference type="NCBI Taxonomy" id="35608"/>
    <lineage>
        <taxon>Eukaryota</taxon>
        <taxon>Viridiplantae</taxon>
        <taxon>Streptophyta</taxon>
        <taxon>Embryophyta</taxon>
        <taxon>Tracheophyta</taxon>
        <taxon>Spermatophyta</taxon>
        <taxon>Magnoliopsida</taxon>
        <taxon>eudicotyledons</taxon>
        <taxon>Gunneridae</taxon>
        <taxon>Pentapetalae</taxon>
        <taxon>asterids</taxon>
        <taxon>campanulids</taxon>
        <taxon>Asterales</taxon>
        <taxon>Asteraceae</taxon>
        <taxon>Asteroideae</taxon>
        <taxon>Anthemideae</taxon>
        <taxon>Artemisiinae</taxon>
        <taxon>Artemisia</taxon>
    </lineage>
</organism>
<comment type="caution">
    <text evidence="2">The sequence shown here is derived from an EMBL/GenBank/DDBJ whole genome shotgun (WGS) entry which is preliminary data.</text>
</comment>
<reference evidence="2 3" key="1">
    <citation type="journal article" date="2018" name="Mol. Plant">
        <title>The genome of Artemisia annua provides insight into the evolution of Asteraceae family and artemisinin biosynthesis.</title>
        <authorList>
            <person name="Shen Q."/>
            <person name="Zhang L."/>
            <person name="Liao Z."/>
            <person name="Wang S."/>
            <person name="Yan T."/>
            <person name="Shi P."/>
            <person name="Liu M."/>
            <person name="Fu X."/>
            <person name="Pan Q."/>
            <person name="Wang Y."/>
            <person name="Lv Z."/>
            <person name="Lu X."/>
            <person name="Zhang F."/>
            <person name="Jiang W."/>
            <person name="Ma Y."/>
            <person name="Chen M."/>
            <person name="Hao X."/>
            <person name="Li L."/>
            <person name="Tang Y."/>
            <person name="Lv G."/>
            <person name="Zhou Y."/>
            <person name="Sun X."/>
            <person name="Brodelius P.E."/>
            <person name="Rose J.K.C."/>
            <person name="Tang K."/>
        </authorList>
    </citation>
    <scope>NUCLEOTIDE SEQUENCE [LARGE SCALE GENOMIC DNA]</scope>
    <source>
        <strain evidence="3">cv. Huhao1</strain>
        <tissue evidence="2">Leaf</tissue>
    </source>
</reference>
<keyword evidence="1" id="KW-0812">Transmembrane</keyword>
<evidence type="ECO:0000256" key="1">
    <source>
        <dbReference type="SAM" id="Phobius"/>
    </source>
</evidence>
<accession>A0A2U1NLH6</accession>
<feature type="transmembrane region" description="Helical" evidence="1">
    <location>
        <begin position="80"/>
        <end position="99"/>
    </location>
</feature>
<keyword evidence="1" id="KW-0472">Membrane</keyword>
<keyword evidence="3" id="KW-1185">Reference proteome</keyword>
<evidence type="ECO:0000313" key="2">
    <source>
        <dbReference type="EMBL" id="PWA74318.1"/>
    </source>
</evidence>
<gene>
    <name evidence="2" type="ORF">CTI12_AA252910</name>
</gene>
<protein>
    <submittedName>
        <fullName evidence="2">Uncharacterized protein</fullName>
    </submittedName>
</protein>
<name>A0A2U1NLH6_ARTAN</name>
<sequence length="138" mass="15677">MDSTGQPSSVSSPLLTQQEDHFVASINEEHETTCWGCGLRLIIAPYAPVFRCGWCGAITNHNARKSDGKYSWLRRLRDRCFVTILLLFMLFIIGITSNLKSYSFSVHINISLRHNMFNVFNELTVGCLGYLPCSYFSE</sequence>
<dbReference type="EMBL" id="PKPP01002586">
    <property type="protein sequence ID" value="PWA74318.1"/>
    <property type="molecule type" value="Genomic_DNA"/>
</dbReference>
<dbReference type="OrthoDB" id="9909019at2759"/>
<dbReference type="STRING" id="35608.A0A2U1NLH6"/>
<evidence type="ECO:0000313" key="3">
    <source>
        <dbReference type="Proteomes" id="UP000245207"/>
    </source>
</evidence>